<dbReference type="PROSITE" id="PS51078">
    <property type="entry name" value="ICLR_ED"/>
    <property type="match status" value="1"/>
</dbReference>
<keyword evidence="2" id="KW-0238">DNA-binding</keyword>
<dbReference type="InterPro" id="IPR005471">
    <property type="entry name" value="Tscrpt_reg_IclR_N"/>
</dbReference>
<dbReference type="Gene3D" id="1.10.10.10">
    <property type="entry name" value="Winged helix-like DNA-binding domain superfamily/Winged helix DNA-binding domain"/>
    <property type="match status" value="1"/>
</dbReference>
<evidence type="ECO:0000259" key="4">
    <source>
        <dbReference type="PROSITE" id="PS51077"/>
    </source>
</evidence>
<proteinExistence type="predicted"/>
<dbReference type="Proteomes" id="UP000783863">
    <property type="component" value="Unassembled WGS sequence"/>
</dbReference>
<reference evidence="6" key="1">
    <citation type="submission" date="2021-06" db="EMBL/GenBank/DDBJ databases">
        <title>Halomicroarcula sp. F24A a new haloarchaeum isolated from saline soil.</title>
        <authorList>
            <person name="Duran-Viseras A."/>
            <person name="Sanchez-Porro C."/>
            <person name="Ventosa A."/>
        </authorList>
    </citation>
    <scope>NUCLEOTIDE SEQUENCE</scope>
    <source>
        <strain evidence="6">F24A</strain>
    </source>
</reference>
<dbReference type="SUPFAM" id="SSF55781">
    <property type="entry name" value="GAF domain-like"/>
    <property type="match status" value="1"/>
</dbReference>
<sequence>MDNDTQSRTLQTTRTTLEIVRALEDHGPVRVTELADRLDMASSTVHSHLATLVEEEFVAKDGDFYRLSLEFLRLGTHVRNLRDEHQVIQSYTEQLAEETDCRAVFLVEEHGRGVYLYTHSGKHAVWNYSTIGKQAPLHVSASGKSILASLPRQRVDEIIDRHGLEPETDRSITDRDELFAELDEIRDRGFAFNHEEQLDGIKAVGVPVTGPDDRVIGSFSAASPAKRMDDDWFETELPNQVLGIANEFELEISMP</sequence>
<evidence type="ECO:0000259" key="5">
    <source>
        <dbReference type="PROSITE" id="PS51078"/>
    </source>
</evidence>
<dbReference type="PANTHER" id="PTHR30136:SF35">
    <property type="entry name" value="HTH-TYPE TRANSCRIPTIONAL REGULATOR RV1719"/>
    <property type="match status" value="1"/>
</dbReference>
<dbReference type="AlphaFoldDB" id="A0A8J7YMH2"/>
<dbReference type="InterPro" id="IPR011991">
    <property type="entry name" value="ArsR-like_HTH"/>
</dbReference>
<dbReference type="RefSeq" id="WP_220590182.1">
    <property type="nucleotide sequence ID" value="NZ_RKLQ01000007.1"/>
</dbReference>
<organism evidence="6 7">
    <name type="scientific">Haloarcula salinisoli</name>
    <dbReference type="NCBI Taxonomy" id="2487746"/>
    <lineage>
        <taxon>Archaea</taxon>
        <taxon>Methanobacteriati</taxon>
        <taxon>Methanobacteriota</taxon>
        <taxon>Stenosarchaea group</taxon>
        <taxon>Halobacteria</taxon>
        <taxon>Halobacteriales</taxon>
        <taxon>Haloarculaceae</taxon>
        <taxon>Haloarcula</taxon>
    </lineage>
</organism>
<dbReference type="Gene3D" id="3.30.450.40">
    <property type="match status" value="1"/>
</dbReference>
<feature type="domain" description="IclR-ED" evidence="5">
    <location>
        <begin position="70"/>
        <end position="254"/>
    </location>
</feature>
<dbReference type="InterPro" id="IPR036390">
    <property type="entry name" value="WH_DNA-bd_sf"/>
</dbReference>
<evidence type="ECO:0000313" key="6">
    <source>
        <dbReference type="EMBL" id="MBX0305986.1"/>
    </source>
</evidence>
<comment type="caution">
    <text evidence="6">The sequence shown here is derived from an EMBL/GenBank/DDBJ whole genome shotgun (WGS) entry which is preliminary data.</text>
</comment>
<dbReference type="GO" id="GO:0045892">
    <property type="term" value="P:negative regulation of DNA-templated transcription"/>
    <property type="evidence" value="ECO:0007669"/>
    <property type="project" value="TreeGrafter"/>
</dbReference>
<gene>
    <name evidence="6" type="ORF">EGD98_20270</name>
</gene>
<dbReference type="EMBL" id="RKLQ01000007">
    <property type="protein sequence ID" value="MBX0305986.1"/>
    <property type="molecule type" value="Genomic_DNA"/>
</dbReference>
<evidence type="ECO:0000256" key="3">
    <source>
        <dbReference type="ARBA" id="ARBA00023163"/>
    </source>
</evidence>
<dbReference type="SUPFAM" id="SSF46785">
    <property type="entry name" value="Winged helix' DNA-binding domain"/>
    <property type="match status" value="1"/>
</dbReference>
<dbReference type="SMART" id="SM00346">
    <property type="entry name" value="HTH_ICLR"/>
    <property type="match status" value="1"/>
</dbReference>
<protein>
    <submittedName>
        <fullName evidence="6">IclR family transcriptional regulator</fullName>
    </submittedName>
</protein>
<dbReference type="PROSITE" id="PS51077">
    <property type="entry name" value="HTH_ICLR"/>
    <property type="match status" value="1"/>
</dbReference>
<accession>A0A8J7YMH2</accession>
<feature type="domain" description="HTH iclR-type" evidence="4">
    <location>
        <begin position="10"/>
        <end position="69"/>
    </location>
</feature>
<dbReference type="InterPro" id="IPR029016">
    <property type="entry name" value="GAF-like_dom_sf"/>
</dbReference>
<dbReference type="Pfam" id="PF09339">
    <property type="entry name" value="HTH_IclR"/>
    <property type="match status" value="1"/>
</dbReference>
<dbReference type="InterPro" id="IPR014757">
    <property type="entry name" value="Tscrpt_reg_IclR_C"/>
</dbReference>
<keyword evidence="1" id="KW-0805">Transcription regulation</keyword>
<dbReference type="PANTHER" id="PTHR30136">
    <property type="entry name" value="HELIX-TURN-HELIX TRANSCRIPTIONAL REGULATOR, ICLR FAMILY"/>
    <property type="match status" value="1"/>
</dbReference>
<dbReference type="InterPro" id="IPR036388">
    <property type="entry name" value="WH-like_DNA-bd_sf"/>
</dbReference>
<evidence type="ECO:0000256" key="2">
    <source>
        <dbReference type="ARBA" id="ARBA00023125"/>
    </source>
</evidence>
<dbReference type="InterPro" id="IPR050707">
    <property type="entry name" value="HTH_MetabolicPath_Reg"/>
</dbReference>
<keyword evidence="3" id="KW-0804">Transcription</keyword>
<dbReference type="GO" id="GO:0003700">
    <property type="term" value="F:DNA-binding transcription factor activity"/>
    <property type="evidence" value="ECO:0007669"/>
    <property type="project" value="TreeGrafter"/>
</dbReference>
<keyword evidence="7" id="KW-1185">Reference proteome</keyword>
<evidence type="ECO:0000313" key="7">
    <source>
        <dbReference type="Proteomes" id="UP000783863"/>
    </source>
</evidence>
<name>A0A8J7YMH2_9EURY</name>
<dbReference type="CDD" id="cd00090">
    <property type="entry name" value="HTH_ARSR"/>
    <property type="match status" value="1"/>
</dbReference>
<dbReference type="GO" id="GO:0003677">
    <property type="term" value="F:DNA binding"/>
    <property type="evidence" value="ECO:0007669"/>
    <property type="project" value="UniProtKB-KW"/>
</dbReference>
<dbReference type="Pfam" id="PF01614">
    <property type="entry name" value="IclR_C"/>
    <property type="match status" value="1"/>
</dbReference>
<evidence type="ECO:0000256" key="1">
    <source>
        <dbReference type="ARBA" id="ARBA00023015"/>
    </source>
</evidence>